<evidence type="ECO:0000256" key="8">
    <source>
        <dbReference type="ARBA" id="ARBA00022845"/>
    </source>
</evidence>
<keyword evidence="6" id="KW-0507">mRNA processing</keyword>
<evidence type="ECO:0000256" key="10">
    <source>
        <dbReference type="ARBA" id="ARBA00023161"/>
    </source>
</evidence>
<feature type="domain" description="Btz" evidence="14">
    <location>
        <begin position="98"/>
        <end position="201"/>
    </location>
</feature>
<feature type="compositionally biased region" description="Basic and acidic residues" evidence="13">
    <location>
        <begin position="101"/>
        <end position="130"/>
    </location>
</feature>
<feature type="compositionally biased region" description="Basic and acidic residues" evidence="13">
    <location>
        <begin position="237"/>
        <end position="255"/>
    </location>
</feature>
<organism evidence="15 16">
    <name type="scientific">Erythroxylum novogranatense</name>
    <dbReference type="NCBI Taxonomy" id="1862640"/>
    <lineage>
        <taxon>Eukaryota</taxon>
        <taxon>Viridiplantae</taxon>
        <taxon>Streptophyta</taxon>
        <taxon>Embryophyta</taxon>
        <taxon>Tracheophyta</taxon>
        <taxon>Spermatophyta</taxon>
        <taxon>Magnoliopsida</taxon>
        <taxon>eudicotyledons</taxon>
        <taxon>Gunneridae</taxon>
        <taxon>Pentapetalae</taxon>
        <taxon>rosids</taxon>
        <taxon>fabids</taxon>
        <taxon>Malpighiales</taxon>
        <taxon>Erythroxylaceae</taxon>
        <taxon>Erythroxylum</taxon>
    </lineage>
</organism>
<keyword evidence="16" id="KW-1185">Reference proteome</keyword>
<dbReference type="GO" id="GO:0005737">
    <property type="term" value="C:cytoplasm"/>
    <property type="evidence" value="ECO:0007669"/>
    <property type="project" value="UniProtKB-SubCell"/>
</dbReference>
<keyword evidence="5" id="KW-0963">Cytoplasm</keyword>
<dbReference type="GO" id="GO:0006417">
    <property type="term" value="P:regulation of translation"/>
    <property type="evidence" value="ECO:0007669"/>
    <property type="project" value="UniProtKB-KW"/>
</dbReference>
<feature type="compositionally biased region" description="Basic and acidic residues" evidence="13">
    <location>
        <begin position="1"/>
        <end position="65"/>
    </location>
</feature>
<reference evidence="15 16" key="1">
    <citation type="submission" date="2021-09" db="EMBL/GenBank/DDBJ databases">
        <title>Genomic insights and catalytic innovation underlie evolution of tropane alkaloids biosynthesis.</title>
        <authorList>
            <person name="Wang Y.-J."/>
            <person name="Tian T."/>
            <person name="Huang J.-P."/>
            <person name="Huang S.-X."/>
        </authorList>
    </citation>
    <scope>NUCLEOTIDE SEQUENCE [LARGE SCALE GENOMIC DNA]</scope>
    <source>
        <strain evidence="15">KIB-2018</strain>
        <tissue evidence="15">Leaf</tissue>
    </source>
</reference>
<evidence type="ECO:0000256" key="3">
    <source>
        <dbReference type="ARBA" id="ARBA00009548"/>
    </source>
</evidence>
<dbReference type="GO" id="GO:0008380">
    <property type="term" value="P:RNA splicing"/>
    <property type="evidence" value="ECO:0007669"/>
    <property type="project" value="UniProtKB-KW"/>
</dbReference>
<dbReference type="PANTHER" id="PTHR36364">
    <property type="entry name" value="OS03G0203000 PROTEIN"/>
    <property type="match status" value="1"/>
</dbReference>
<dbReference type="GO" id="GO:0051028">
    <property type="term" value="P:mRNA transport"/>
    <property type="evidence" value="ECO:0007669"/>
    <property type="project" value="UniProtKB-KW"/>
</dbReference>
<evidence type="ECO:0000256" key="6">
    <source>
        <dbReference type="ARBA" id="ARBA00022664"/>
    </source>
</evidence>
<dbReference type="GO" id="GO:0000184">
    <property type="term" value="P:nuclear-transcribed mRNA catabolic process, nonsense-mediated decay"/>
    <property type="evidence" value="ECO:0007669"/>
    <property type="project" value="UniProtKB-KW"/>
</dbReference>
<feature type="compositionally biased region" description="Basic and acidic residues" evidence="13">
    <location>
        <begin position="142"/>
        <end position="158"/>
    </location>
</feature>
<evidence type="ECO:0000256" key="12">
    <source>
        <dbReference type="ARBA" id="ARBA00023242"/>
    </source>
</evidence>
<name>A0AAV8TAI6_9ROSI</name>
<evidence type="ECO:0000256" key="7">
    <source>
        <dbReference type="ARBA" id="ARBA00022816"/>
    </source>
</evidence>
<evidence type="ECO:0000256" key="5">
    <source>
        <dbReference type="ARBA" id="ARBA00022490"/>
    </source>
</evidence>
<feature type="region of interest" description="Disordered" evidence="13">
    <location>
        <begin position="101"/>
        <end position="309"/>
    </location>
</feature>
<keyword evidence="10" id="KW-0866">Nonsense-mediated mRNA decay</keyword>
<dbReference type="GO" id="GO:0035145">
    <property type="term" value="C:exon-exon junction complex"/>
    <property type="evidence" value="ECO:0007669"/>
    <property type="project" value="InterPro"/>
</dbReference>
<evidence type="ECO:0000256" key="13">
    <source>
        <dbReference type="SAM" id="MobiDB-lite"/>
    </source>
</evidence>
<evidence type="ECO:0000256" key="2">
    <source>
        <dbReference type="ARBA" id="ARBA00004496"/>
    </source>
</evidence>
<dbReference type="AlphaFoldDB" id="A0AAV8TAI6"/>
<evidence type="ECO:0000256" key="4">
    <source>
        <dbReference type="ARBA" id="ARBA00022448"/>
    </source>
</evidence>
<dbReference type="GO" id="GO:0003729">
    <property type="term" value="F:mRNA binding"/>
    <property type="evidence" value="ECO:0007669"/>
    <property type="project" value="InterPro"/>
</dbReference>
<evidence type="ECO:0000256" key="1">
    <source>
        <dbReference type="ARBA" id="ARBA00004123"/>
    </source>
</evidence>
<comment type="caution">
    <text evidence="15">The sequence shown here is derived from an EMBL/GenBank/DDBJ whole genome shotgun (WGS) entry which is preliminary data.</text>
</comment>
<dbReference type="GO" id="GO:0006397">
    <property type="term" value="P:mRNA processing"/>
    <property type="evidence" value="ECO:0007669"/>
    <property type="project" value="UniProtKB-KW"/>
</dbReference>
<accession>A0AAV8TAI6</accession>
<dbReference type="EMBL" id="JAIWQS010000005">
    <property type="protein sequence ID" value="KAJ8763329.1"/>
    <property type="molecule type" value="Genomic_DNA"/>
</dbReference>
<comment type="similarity">
    <text evidence="3">Belongs to the CASC3 family.</text>
</comment>
<feature type="compositionally biased region" description="Basic and acidic residues" evidence="13">
    <location>
        <begin position="167"/>
        <end position="178"/>
    </location>
</feature>
<keyword evidence="11" id="KW-0508">mRNA splicing</keyword>
<dbReference type="PANTHER" id="PTHR36364:SF1">
    <property type="entry name" value="OS03G0203000 PROTEIN"/>
    <property type="match status" value="1"/>
</dbReference>
<dbReference type="Pfam" id="PF09405">
    <property type="entry name" value="Btz"/>
    <property type="match status" value="1"/>
</dbReference>
<evidence type="ECO:0000259" key="14">
    <source>
        <dbReference type="Pfam" id="PF09405"/>
    </source>
</evidence>
<keyword evidence="9" id="KW-0694">RNA-binding</keyword>
<comment type="subcellular location">
    <subcellularLocation>
        <location evidence="2">Cytoplasm</location>
    </subcellularLocation>
    <subcellularLocation>
        <location evidence="1">Nucleus</location>
    </subcellularLocation>
</comment>
<protein>
    <recommendedName>
        <fullName evidence="14">Btz domain-containing protein</fullName>
    </recommendedName>
</protein>
<keyword evidence="8" id="KW-0810">Translation regulation</keyword>
<evidence type="ECO:0000256" key="9">
    <source>
        <dbReference type="ARBA" id="ARBA00022884"/>
    </source>
</evidence>
<keyword evidence="4" id="KW-0813">Transport</keyword>
<feature type="compositionally biased region" description="Basic and acidic residues" evidence="13">
    <location>
        <begin position="263"/>
        <end position="276"/>
    </location>
</feature>
<keyword evidence="12" id="KW-0539">Nucleus</keyword>
<gene>
    <name evidence="15" type="ORF">K2173_002212</name>
</gene>
<keyword evidence="7" id="KW-0509">mRNA transport</keyword>
<feature type="compositionally biased region" description="Basic and acidic residues" evidence="13">
    <location>
        <begin position="286"/>
        <end position="309"/>
    </location>
</feature>
<feature type="region of interest" description="Disordered" evidence="13">
    <location>
        <begin position="1"/>
        <end position="76"/>
    </location>
</feature>
<evidence type="ECO:0000313" key="16">
    <source>
        <dbReference type="Proteomes" id="UP001159364"/>
    </source>
</evidence>
<evidence type="ECO:0000313" key="15">
    <source>
        <dbReference type="EMBL" id="KAJ8763329.1"/>
    </source>
</evidence>
<dbReference type="InterPro" id="IPR018545">
    <property type="entry name" value="Btz_dom"/>
</dbReference>
<dbReference type="Proteomes" id="UP001159364">
    <property type="component" value="Linkage Group LG05"/>
</dbReference>
<sequence>MSRRERERGRDRDRDRDPDSNTKRHRSGFDNRESSPKRSRRDGKPEIERVSETNPESKDHTDRVQMNHRRLQDALPLVASTEIYSKIESGLVAKKFDKKMSEQNEGVEKLYDPTEVPRSRSYFQHDERGNIEQVGRSFGQRATEHRSKNLKDEQDKRTTNKLGTLDSRQREQKSESNDRNGMWGHDGFLKLETEPPSPARKRPPFREKKVPMDNTNNDKVTANPVRVGNSVRPVSGGEKRDERDHNPRYSDKSERSFSGNRGDAQRHSLLPRERYRGGGSMSSNYRGRDRLSEKQGYHPRGRGEKWKHDLFDEANKSQSIKNEEDQIAKVEALLAS</sequence>
<evidence type="ECO:0000256" key="11">
    <source>
        <dbReference type="ARBA" id="ARBA00023187"/>
    </source>
</evidence>
<proteinExistence type="inferred from homology"/>